<sequence length="95" mass="11473">MCFFLVIYYLSASFLGIHPDPSSTFPGQDPESKPLLRVWPSFREEECEWAIRWDICLRCVKRNFRYAQKIHFYKEGLYRESGCYTEEKGFFLIER</sequence>
<gene>
    <name evidence="1" type="ORF">CH360_03970</name>
    <name evidence="2" type="ORF">CH373_07110</name>
</gene>
<name>A0A2M9ZPU2_9LEPT</name>
<protein>
    <submittedName>
        <fullName evidence="2">Uncharacterized protein</fullName>
    </submittedName>
</protein>
<dbReference type="AlphaFoldDB" id="A0A2M9ZPU2"/>
<evidence type="ECO:0000313" key="4">
    <source>
        <dbReference type="Proteomes" id="UP000231990"/>
    </source>
</evidence>
<evidence type="ECO:0000313" key="3">
    <source>
        <dbReference type="Proteomes" id="UP000231962"/>
    </source>
</evidence>
<dbReference type="Proteomes" id="UP000231990">
    <property type="component" value="Unassembled WGS sequence"/>
</dbReference>
<dbReference type="OrthoDB" id="331321at2"/>
<organism evidence="2 4">
    <name type="scientific">Leptospira perolatii</name>
    <dbReference type="NCBI Taxonomy" id="2023191"/>
    <lineage>
        <taxon>Bacteria</taxon>
        <taxon>Pseudomonadati</taxon>
        <taxon>Spirochaetota</taxon>
        <taxon>Spirochaetia</taxon>
        <taxon>Leptospirales</taxon>
        <taxon>Leptospiraceae</taxon>
        <taxon>Leptospira</taxon>
    </lineage>
</organism>
<reference evidence="3 4" key="1">
    <citation type="submission" date="2017-07" db="EMBL/GenBank/DDBJ databases">
        <title>Leptospira spp. isolated from tropical soils.</title>
        <authorList>
            <person name="Thibeaux R."/>
            <person name="Iraola G."/>
            <person name="Ferres I."/>
            <person name="Bierque E."/>
            <person name="Girault D."/>
            <person name="Soupe-Gilbert M.-E."/>
            <person name="Picardeau M."/>
            <person name="Goarant C."/>
        </authorList>
    </citation>
    <scope>NUCLEOTIDE SEQUENCE [LARGE SCALE GENOMIC DNA]</scope>
    <source>
        <strain evidence="2 4">FH1-B-B1</strain>
        <strain evidence="1 3">FH1-B-C1</strain>
    </source>
</reference>
<dbReference type="EMBL" id="NPDZ01000003">
    <property type="protein sequence ID" value="PJZ74054.1"/>
    <property type="molecule type" value="Genomic_DNA"/>
</dbReference>
<dbReference type="Proteomes" id="UP000231962">
    <property type="component" value="Unassembled WGS sequence"/>
</dbReference>
<comment type="caution">
    <text evidence="2">The sequence shown here is derived from an EMBL/GenBank/DDBJ whole genome shotgun (WGS) entry which is preliminary data.</text>
</comment>
<keyword evidence="3" id="KW-1185">Reference proteome</keyword>
<evidence type="ECO:0000313" key="2">
    <source>
        <dbReference type="EMBL" id="PJZ74054.1"/>
    </source>
</evidence>
<proteinExistence type="predicted"/>
<accession>A0A2M9ZPU2</accession>
<evidence type="ECO:0000313" key="1">
    <source>
        <dbReference type="EMBL" id="PJZ70930.1"/>
    </source>
</evidence>
<dbReference type="EMBL" id="NPDY01000002">
    <property type="protein sequence ID" value="PJZ70930.1"/>
    <property type="molecule type" value="Genomic_DNA"/>
</dbReference>